<comment type="caution">
    <text evidence="2">The sequence shown here is derived from an EMBL/GenBank/DDBJ whole genome shotgun (WGS) entry which is preliminary data.</text>
</comment>
<dbReference type="GO" id="GO:0003824">
    <property type="term" value="F:catalytic activity"/>
    <property type="evidence" value="ECO:0007669"/>
    <property type="project" value="InterPro"/>
</dbReference>
<protein>
    <recommendedName>
        <fullName evidence="1">Endonuclease/exonuclease/phosphatase domain-containing protein</fullName>
    </recommendedName>
</protein>
<dbReference type="EMBL" id="CAVLEF010000280">
    <property type="protein sequence ID" value="CAK1555912.1"/>
    <property type="molecule type" value="Genomic_DNA"/>
</dbReference>
<keyword evidence="3" id="KW-1185">Reference proteome</keyword>
<dbReference type="InterPro" id="IPR036691">
    <property type="entry name" value="Endo/exonu/phosph_ase_sf"/>
</dbReference>
<feature type="domain" description="Endonuclease/exonuclease/phosphatase" evidence="1">
    <location>
        <begin position="63"/>
        <end position="198"/>
    </location>
</feature>
<sequence>MRRLGNNIEEYKQNIICYIGHVPGKYGVGFLINKKLKPYIESFVGLSDRVASLNLNIEGQKFTIIQVYAPTEAGSESDVDDFYKSIEDALKTAHKNLILMGDFNAKIGHPQKEKSLVMKKFGYGKRNDRGQRLIDFAFENKLTIINTCFKKKPNRRWTWKSPNGSYRNEIDFILSNQINIFQNIETINLNYPSDHRPLRATIQLKKQKKSRANYTKNHKIVLKSENAISKYKEILSTKLLNVETTDMSVQTYYDNLINIITDSLKRAHKVDQTKKTDKILSEQTKQLLTRRKELQRMKNKTRGAKNEISALYKLVNKYIKRDYAKYRQFFFNRKIPRTKR</sequence>
<dbReference type="InterPro" id="IPR027124">
    <property type="entry name" value="Swc5/CFDP1/2"/>
</dbReference>
<evidence type="ECO:0000313" key="3">
    <source>
        <dbReference type="Proteomes" id="UP001497472"/>
    </source>
</evidence>
<dbReference type="SUPFAM" id="SSF56219">
    <property type="entry name" value="DNase I-like"/>
    <property type="match status" value="1"/>
</dbReference>
<name>A0AAV1K646_9NEOP</name>
<dbReference type="Proteomes" id="UP001497472">
    <property type="component" value="Unassembled WGS sequence"/>
</dbReference>
<evidence type="ECO:0000259" key="1">
    <source>
        <dbReference type="Pfam" id="PF14529"/>
    </source>
</evidence>
<evidence type="ECO:0000313" key="2">
    <source>
        <dbReference type="EMBL" id="CAK1555912.1"/>
    </source>
</evidence>
<dbReference type="InterPro" id="IPR005135">
    <property type="entry name" value="Endo/exonuclease/phosphatase"/>
</dbReference>
<dbReference type="AlphaFoldDB" id="A0AAV1K646"/>
<dbReference type="Pfam" id="PF14529">
    <property type="entry name" value="Exo_endo_phos_2"/>
    <property type="match status" value="1"/>
</dbReference>
<dbReference type="Gene3D" id="3.60.10.10">
    <property type="entry name" value="Endonuclease/exonuclease/phosphatase"/>
    <property type="match status" value="1"/>
</dbReference>
<dbReference type="CDD" id="cd09076">
    <property type="entry name" value="L1-EN"/>
    <property type="match status" value="1"/>
</dbReference>
<accession>A0AAV1K646</accession>
<dbReference type="PANTHER" id="PTHR23227">
    <property type="entry name" value="BUCENTAUR RELATED"/>
    <property type="match status" value="1"/>
</dbReference>
<proteinExistence type="predicted"/>
<gene>
    <name evidence="2" type="ORF">LNINA_LOCUS14695</name>
</gene>
<organism evidence="2 3">
    <name type="scientific">Leptosia nina</name>
    <dbReference type="NCBI Taxonomy" id="320188"/>
    <lineage>
        <taxon>Eukaryota</taxon>
        <taxon>Metazoa</taxon>
        <taxon>Ecdysozoa</taxon>
        <taxon>Arthropoda</taxon>
        <taxon>Hexapoda</taxon>
        <taxon>Insecta</taxon>
        <taxon>Pterygota</taxon>
        <taxon>Neoptera</taxon>
        <taxon>Endopterygota</taxon>
        <taxon>Lepidoptera</taxon>
        <taxon>Glossata</taxon>
        <taxon>Ditrysia</taxon>
        <taxon>Papilionoidea</taxon>
        <taxon>Pieridae</taxon>
        <taxon>Pierinae</taxon>
        <taxon>Leptosia</taxon>
    </lineage>
</organism>
<reference evidence="2 3" key="1">
    <citation type="submission" date="2023-11" db="EMBL/GenBank/DDBJ databases">
        <authorList>
            <person name="Okamura Y."/>
        </authorList>
    </citation>
    <scope>NUCLEOTIDE SEQUENCE [LARGE SCALE GENOMIC DNA]</scope>
</reference>
<dbReference type="PANTHER" id="PTHR23227:SF67">
    <property type="entry name" value="CRANIOFACIAL DEVELOPMENT PROTEIN 2-LIKE"/>
    <property type="match status" value="1"/>
</dbReference>